<gene>
    <name evidence="2" type="ORF">ACFQ0V_02265</name>
</gene>
<accession>A0ABW3H084</accession>
<keyword evidence="3" id="KW-1185">Reference proteome</keyword>
<dbReference type="EMBL" id="JBHTJF010000009">
    <property type="protein sequence ID" value="MFD0942594.1"/>
    <property type="molecule type" value="Genomic_DNA"/>
</dbReference>
<sequence length="80" mass="8672">MTPNQIGFALLYLGLFLLIGKWLRVKVKWLQNLFVPSSIIGGFVALLVGPQVLGKLLAPLVGDASFFVDGVIPSTFISVR</sequence>
<protein>
    <recommendedName>
        <fullName evidence="4">PIN-like protein</fullName>
    </recommendedName>
</protein>
<evidence type="ECO:0000256" key="1">
    <source>
        <dbReference type="SAM" id="Phobius"/>
    </source>
</evidence>
<dbReference type="Proteomes" id="UP001596976">
    <property type="component" value="Unassembled WGS sequence"/>
</dbReference>
<comment type="caution">
    <text evidence="2">The sequence shown here is derived from an EMBL/GenBank/DDBJ whole genome shotgun (WGS) entry which is preliminary data.</text>
</comment>
<reference evidence="3" key="1">
    <citation type="journal article" date="2019" name="Int. J. Syst. Evol. Microbiol.">
        <title>The Global Catalogue of Microorganisms (GCM) 10K type strain sequencing project: providing services to taxonomists for standard genome sequencing and annotation.</title>
        <authorList>
            <consortium name="The Broad Institute Genomics Platform"/>
            <consortium name="The Broad Institute Genome Sequencing Center for Infectious Disease"/>
            <person name="Wu L."/>
            <person name="Ma J."/>
        </authorList>
    </citation>
    <scope>NUCLEOTIDE SEQUENCE [LARGE SCALE GENOMIC DNA]</scope>
    <source>
        <strain evidence="3">CCUG 63563</strain>
    </source>
</reference>
<evidence type="ECO:0008006" key="4">
    <source>
        <dbReference type="Google" id="ProtNLM"/>
    </source>
</evidence>
<organism evidence="2 3">
    <name type="scientific">Savagea faecisuis</name>
    <dbReference type="NCBI Taxonomy" id="1274803"/>
    <lineage>
        <taxon>Bacteria</taxon>
        <taxon>Bacillati</taxon>
        <taxon>Bacillota</taxon>
        <taxon>Bacilli</taxon>
        <taxon>Bacillales</taxon>
        <taxon>Caryophanaceae</taxon>
        <taxon>Savagea</taxon>
    </lineage>
</organism>
<evidence type="ECO:0000313" key="3">
    <source>
        <dbReference type="Proteomes" id="UP001596976"/>
    </source>
</evidence>
<keyword evidence="1" id="KW-0472">Membrane</keyword>
<feature type="transmembrane region" description="Helical" evidence="1">
    <location>
        <begin position="6"/>
        <end position="23"/>
    </location>
</feature>
<dbReference type="RefSeq" id="WP_381009209.1">
    <property type="nucleotide sequence ID" value="NZ_JBHTJF010000009.1"/>
</dbReference>
<evidence type="ECO:0000313" key="2">
    <source>
        <dbReference type="EMBL" id="MFD0942594.1"/>
    </source>
</evidence>
<name>A0ABW3H084_9BACL</name>
<proteinExistence type="predicted"/>
<feature type="transmembrane region" description="Helical" evidence="1">
    <location>
        <begin position="30"/>
        <end position="50"/>
    </location>
</feature>
<keyword evidence="1" id="KW-0812">Transmembrane</keyword>
<keyword evidence="1" id="KW-1133">Transmembrane helix</keyword>